<feature type="chain" id="PRO_5045506097" evidence="2">
    <location>
        <begin position="23"/>
        <end position="154"/>
    </location>
</feature>
<sequence>MKQIFFALLVIMCSFSTAQAQAQNNADYNKSLADSLGSDERGMKMYQLILLKTGPAAIADKDSVKQIFAGHMQNIGKLVKDGYLVVAGPFGKNDKQYRGLFILNARNKEEAEKLLLTDPAIKTGLLVYDLLDWYGSAALPMYLLYSDKISKTKF</sequence>
<name>A0ABZ0W1X2_9BACT</name>
<proteinExistence type="inferred from homology"/>
<evidence type="ECO:0000259" key="3">
    <source>
        <dbReference type="Pfam" id="PF03795"/>
    </source>
</evidence>
<dbReference type="InterPro" id="IPR011008">
    <property type="entry name" value="Dimeric_a/b-barrel"/>
</dbReference>
<dbReference type="InterPro" id="IPR005545">
    <property type="entry name" value="YCII"/>
</dbReference>
<dbReference type="SUPFAM" id="SSF54909">
    <property type="entry name" value="Dimeric alpha+beta barrel"/>
    <property type="match status" value="1"/>
</dbReference>
<keyword evidence="2" id="KW-0732">Signal</keyword>
<comment type="similarity">
    <text evidence="1">Belongs to the YciI family.</text>
</comment>
<evidence type="ECO:0000256" key="1">
    <source>
        <dbReference type="ARBA" id="ARBA00007689"/>
    </source>
</evidence>
<gene>
    <name evidence="4" type="ORF">U0035_16485</name>
</gene>
<feature type="signal peptide" evidence="2">
    <location>
        <begin position="1"/>
        <end position="22"/>
    </location>
</feature>
<reference evidence="4 5" key="1">
    <citation type="submission" date="2023-12" db="EMBL/GenBank/DDBJ databases">
        <title>Genome sequencing and assembly of bacterial species from a model synthetic community.</title>
        <authorList>
            <person name="Hogle S.L."/>
        </authorList>
    </citation>
    <scope>NUCLEOTIDE SEQUENCE [LARGE SCALE GENOMIC DNA]</scope>
    <source>
        <strain evidence="4 5">HAMBI_3031</strain>
    </source>
</reference>
<feature type="domain" description="YCII-related" evidence="3">
    <location>
        <begin position="45"/>
        <end position="133"/>
    </location>
</feature>
<dbReference type="Pfam" id="PF03795">
    <property type="entry name" value="YCII"/>
    <property type="match status" value="1"/>
</dbReference>
<evidence type="ECO:0000313" key="4">
    <source>
        <dbReference type="EMBL" id="WQD37268.1"/>
    </source>
</evidence>
<evidence type="ECO:0000256" key="2">
    <source>
        <dbReference type="SAM" id="SignalP"/>
    </source>
</evidence>
<organism evidence="4 5">
    <name type="scientific">Niabella yanshanensis</name>
    <dbReference type="NCBI Taxonomy" id="577386"/>
    <lineage>
        <taxon>Bacteria</taxon>
        <taxon>Pseudomonadati</taxon>
        <taxon>Bacteroidota</taxon>
        <taxon>Chitinophagia</taxon>
        <taxon>Chitinophagales</taxon>
        <taxon>Chitinophagaceae</taxon>
        <taxon>Niabella</taxon>
    </lineage>
</organism>
<dbReference type="Proteomes" id="UP001325680">
    <property type="component" value="Chromosome"/>
</dbReference>
<dbReference type="RefSeq" id="WP_114792297.1">
    <property type="nucleotide sequence ID" value="NZ_CP139960.1"/>
</dbReference>
<protein>
    <submittedName>
        <fullName evidence="4">YciI family protein</fullName>
    </submittedName>
</protein>
<accession>A0ABZ0W1X2</accession>
<keyword evidence="5" id="KW-1185">Reference proteome</keyword>
<dbReference type="Gene3D" id="3.30.70.1060">
    <property type="entry name" value="Dimeric alpha+beta barrel"/>
    <property type="match status" value="1"/>
</dbReference>
<evidence type="ECO:0000313" key="5">
    <source>
        <dbReference type="Proteomes" id="UP001325680"/>
    </source>
</evidence>
<dbReference type="EMBL" id="CP139960">
    <property type="protein sequence ID" value="WQD37268.1"/>
    <property type="molecule type" value="Genomic_DNA"/>
</dbReference>